<organism evidence="2 3">
    <name type="scientific">Purpureocillium lilacinum</name>
    <name type="common">Paecilomyces lilacinus</name>
    <dbReference type="NCBI Taxonomy" id="33203"/>
    <lineage>
        <taxon>Eukaryota</taxon>
        <taxon>Fungi</taxon>
        <taxon>Dikarya</taxon>
        <taxon>Ascomycota</taxon>
        <taxon>Pezizomycotina</taxon>
        <taxon>Sordariomycetes</taxon>
        <taxon>Hypocreomycetidae</taxon>
        <taxon>Hypocreales</taxon>
        <taxon>Ophiocordycipitaceae</taxon>
        <taxon>Purpureocillium</taxon>
    </lineage>
</organism>
<reference evidence="2 3" key="2">
    <citation type="journal article" date="2016" name="Front. Microbiol.">
        <title>Genome and transcriptome sequences reveal the specific parasitism of the nematophagous Purpureocillium lilacinum 36-1.</title>
        <authorList>
            <person name="Xie J."/>
            <person name="Li S."/>
            <person name="Mo C."/>
            <person name="Xiao X."/>
            <person name="Peng D."/>
            <person name="Wang G."/>
            <person name="Xiao Y."/>
        </authorList>
    </citation>
    <scope>NUCLEOTIDE SEQUENCE [LARGE SCALE GENOMIC DNA]</scope>
    <source>
        <strain evidence="2 3">36-1</strain>
    </source>
</reference>
<dbReference type="AlphaFoldDB" id="A0A2U3DYI5"/>
<dbReference type="EMBL" id="LCWV01000019">
    <property type="protein sequence ID" value="PWI67304.1"/>
    <property type="molecule type" value="Genomic_DNA"/>
</dbReference>
<evidence type="ECO:0000313" key="4">
    <source>
        <dbReference type="Proteomes" id="UP001287286"/>
    </source>
</evidence>
<evidence type="ECO:0000313" key="1">
    <source>
        <dbReference type="EMBL" id="KAK4094815.1"/>
    </source>
</evidence>
<protein>
    <submittedName>
        <fullName evidence="2">Uncharacterized protein</fullName>
    </submittedName>
</protein>
<evidence type="ECO:0000313" key="2">
    <source>
        <dbReference type="EMBL" id="PWI67304.1"/>
    </source>
</evidence>
<evidence type="ECO:0000313" key="3">
    <source>
        <dbReference type="Proteomes" id="UP000245956"/>
    </source>
</evidence>
<proteinExistence type="predicted"/>
<sequence length="111" mass="12417">MEARRGHLTLGKDLHQADNVHYGLKTWGDPADEDQGGKERVRCYVRDTPPAQHITNDSCRRWRTPWSRTILQQGVAKGAPTPGTGEAPWLVDAKQFDFGESDGGWRMTDVG</sequence>
<accession>A0A2U3DYI5</accession>
<name>A0A2U3DYI5_PURLI</name>
<keyword evidence="4" id="KW-1185">Reference proteome</keyword>
<dbReference type="EMBL" id="JAWRVI010000002">
    <property type="protein sequence ID" value="KAK4094815.1"/>
    <property type="molecule type" value="Genomic_DNA"/>
</dbReference>
<dbReference type="Proteomes" id="UP001287286">
    <property type="component" value="Unassembled WGS sequence"/>
</dbReference>
<reference evidence="1" key="3">
    <citation type="submission" date="2023-11" db="EMBL/GenBank/DDBJ databases">
        <authorList>
            <person name="Beijen E."/>
            <person name="Ohm R.A."/>
        </authorList>
    </citation>
    <scope>NUCLEOTIDE SEQUENCE</scope>
    <source>
        <strain evidence="1">CBS 150709</strain>
    </source>
</reference>
<dbReference type="Proteomes" id="UP000245956">
    <property type="component" value="Unassembled WGS sequence"/>
</dbReference>
<comment type="caution">
    <text evidence="2">The sequence shown here is derived from an EMBL/GenBank/DDBJ whole genome shotgun (WGS) entry which is preliminary data.</text>
</comment>
<gene>
    <name evidence="2" type="ORF">PCL_03072</name>
    <name evidence="1" type="ORF">Purlil1_511</name>
</gene>
<reference evidence="2" key="1">
    <citation type="submission" date="2015-05" db="EMBL/GenBank/DDBJ databases">
        <authorList>
            <person name="Wang D.B."/>
            <person name="Wang M."/>
        </authorList>
    </citation>
    <scope>NUCLEOTIDE SEQUENCE</scope>
    <source>
        <strain evidence="2">36-1</strain>
    </source>
</reference>
<reference evidence="1 4" key="4">
    <citation type="journal article" date="2024" name="Microbiol. Resour. Announc.">
        <title>Genome annotations for the ascomycete fungi Trichoderma harzianum, Trichoderma aggressivum, and Purpureocillium lilacinum.</title>
        <authorList>
            <person name="Beijen E.P.W."/>
            <person name="Ohm R.A."/>
        </authorList>
    </citation>
    <scope>NUCLEOTIDE SEQUENCE [LARGE SCALE GENOMIC DNA]</scope>
    <source>
        <strain evidence="1 4">CBS 150709</strain>
    </source>
</reference>